<dbReference type="eggNOG" id="COG2120">
    <property type="taxonomic scope" value="Bacteria"/>
</dbReference>
<dbReference type="KEGG" id="fra:Francci3_4069"/>
<evidence type="ECO:0000313" key="4">
    <source>
        <dbReference type="Proteomes" id="UP000001937"/>
    </source>
</evidence>
<evidence type="ECO:0000256" key="1">
    <source>
        <dbReference type="ARBA" id="ARBA00022833"/>
    </source>
</evidence>
<dbReference type="PANTHER" id="PTHR12993:SF29">
    <property type="entry name" value="BLR3841 PROTEIN"/>
    <property type="match status" value="1"/>
</dbReference>
<protein>
    <submittedName>
        <fullName evidence="3">LmbE-like protein</fullName>
    </submittedName>
</protein>
<gene>
    <name evidence="3" type="ordered locus">Francci3_4069</name>
</gene>
<dbReference type="Pfam" id="PF02585">
    <property type="entry name" value="PIG-L"/>
    <property type="match status" value="1"/>
</dbReference>
<name>Q2J5M4_FRACC</name>
<dbReference type="Proteomes" id="UP000001937">
    <property type="component" value="Chromosome"/>
</dbReference>
<sequence length="260" mass="28294">MPYGRTMQEERVADERRPFADDSGTPESVWQGWDPGWAELDLTVPPTNAVIVAPHPDDEVLGIGGLMTILSTLSVSLTVVAVTDGDASHPGSPTLSPAELARRRVAEQHSALAELGLAQVPVHRVGLRDGRVAGHEELLADQLEPLLTADGWLLATYAGDRHPDHEATGRAAEIAAARAGTRLLEYPIWTWHWAVPDDPRVPWARARRVHLPVDVHRAKQRAVDCYRTQIAPLSTHPADAAVLPAEALARLLRPAETVFV</sequence>
<organism evidence="3 4">
    <name type="scientific">Frankia casuarinae (strain DSM 45818 / CECT 9043 / HFP020203 / CcI3)</name>
    <dbReference type="NCBI Taxonomy" id="106370"/>
    <lineage>
        <taxon>Bacteria</taxon>
        <taxon>Bacillati</taxon>
        <taxon>Actinomycetota</taxon>
        <taxon>Actinomycetes</taxon>
        <taxon>Frankiales</taxon>
        <taxon>Frankiaceae</taxon>
        <taxon>Frankia</taxon>
    </lineage>
</organism>
<dbReference type="GO" id="GO:0016137">
    <property type="term" value="P:glycoside metabolic process"/>
    <property type="evidence" value="ECO:0007669"/>
    <property type="project" value="UniProtKB-ARBA"/>
</dbReference>
<evidence type="ECO:0000256" key="2">
    <source>
        <dbReference type="SAM" id="MobiDB-lite"/>
    </source>
</evidence>
<dbReference type="HOGENOM" id="CLU_049311_0_2_11"/>
<dbReference type="GO" id="GO:0016811">
    <property type="term" value="F:hydrolase activity, acting on carbon-nitrogen (but not peptide) bonds, in linear amides"/>
    <property type="evidence" value="ECO:0007669"/>
    <property type="project" value="TreeGrafter"/>
</dbReference>
<dbReference type="RefSeq" id="WP_011438437.1">
    <property type="nucleotide sequence ID" value="NC_007777.1"/>
</dbReference>
<dbReference type="AlphaFoldDB" id="Q2J5M4"/>
<keyword evidence="4" id="KW-1185">Reference proteome</keyword>
<evidence type="ECO:0000313" key="3">
    <source>
        <dbReference type="EMBL" id="ABD13418.1"/>
    </source>
</evidence>
<dbReference type="Gene3D" id="3.40.50.10320">
    <property type="entry name" value="LmbE-like"/>
    <property type="match status" value="1"/>
</dbReference>
<feature type="compositionally biased region" description="Basic and acidic residues" evidence="2">
    <location>
        <begin position="7"/>
        <end position="20"/>
    </location>
</feature>
<dbReference type="PANTHER" id="PTHR12993">
    <property type="entry name" value="N-ACETYLGLUCOSAMINYL-PHOSPHATIDYLINOSITOL DE-N-ACETYLASE-RELATED"/>
    <property type="match status" value="1"/>
</dbReference>
<dbReference type="InterPro" id="IPR003737">
    <property type="entry name" value="GlcNAc_PI_deacetylase-related"/>
</dbReference>
<reference evidence="3 4" key="1">
    <citation type="journal article" date="2007" name="Genome Res.">
        <title>Genome characteristics of facultatively symbiotic Frankia sp. strains reflect host range and host plant biogeography.</title>
        <authorList>
            <person name="Normand P."/>
            <person name="Lapierre P."/>
            <person name="Tisa L.S."/>
            <person name="Gogarten J.P."/>
            <person name="Alloisio N."/>
            <person name="Bagnarol E."/>
            <person name="Bassi C.A."/>
            <person name="Berry A.M."/>
            <person name="Bickhart D.M."/>
            <person name="Choisne N."/>
            <person name="Couloux A."/>
            <person name="Cournoyer B."/>
            <person name="Cruveiller S."/>
            <person name="Daubin V."/>
            <person name="Demange N."/>
            <person name="Francino M.P."/>
            <person name="Goltsman E."/>
            <person name="Huang Y."/>
            <person name="Kopp O.R."/>
            <person name="Labarre L."/>
            <person name="Lapidus A."/>
            <person name="Lavire C."/>
            <person name="Marechal J."/>
            <person name="Martinez M."/>
            <person name="Mastronunzio J.E."/>
            <person name="Mullin B.C."/>
            <person name="Niemann J."/>
            <person name="Pujic P."/>
            <person name="Rawnsley T."/>
            <person name="Rouy Z."/>
            <person name="Schenowitz C."/>
            <person name="Sellstedt A."/>
            <person name="Tavares F."/>
            <person name="Tomkins J.P."/>
            <person name="Vallenet D."/>
            <person name="Valverde C."/>
            <person name="Wall L.G."/>
            <person name="Wang Y."/>
            <person name="Medigue C."/>
            <person name="Benson D.R."/>
        </authorList>
    </citation>
    <scope>NUCLEOTIDE SEQUENCE [LARGE SCALE GENOMIC DNA]</scope>
    <source>
        <strain evidence="4">DSM 45818 / CECT 9043 / CcI3</strain>
    </source>
</reference>
<keyword evidence="1" id="KW-0862">Zinc</keyword>
<dbReference type="InterPro" id="IPR024078">
    <property type="entry name" value="LmbE-like_dom_sf"/>
</dbReference>
<dbReference type="EMBL" id="CP000249">
    <property type="protein sequence ID" value="ABD13418.1"/>
    <property type="molecule type" value="Genomic_DNA"/>
</dbReference>
<feature type="region of interest" description="Disordered" evidence="2">
    <location>
        <begin position="1"/>
        <end position="28"/>
    </location>
</feature>
<accession>Q2J5M4</accession>
<dbReference type="SUPFAM" id="SSF102588">
    <property type="entry name" value="LmbE-like"/>
    <property type="match status" value="1"/>
</dbReference>
<proteinExistence type="predicted"/>
<dbReference type="PhylomeDB" id="Q2J5M4"/>